<dbReference type="EMBL" id="JDSS02000037">
    <property type="protein sequence ID" value="KFB66828.1"/>
    <property type="molecule type" value="Genomic_DNA"/>
</dbReference>
<keyword evidence="8 9" id="KW-0472">Membrane</keyword>
<evidence type="ECO:0000256" key="9">
    <source>
        <dbReference type="RuleBase" id="RU365093"/>
    </source>
</evidence>
<accession>A0A084XWI4</accession>
<dbReference type="STRING" id="1457154.CAPSK01_003767"/>
<dbReference type="GO" id="GO:0009306">
    <property type="term" value="P:protein secretion"/>
    <property type="evidence" value="ECO:0007669"/>
    <property type="project" value="InterPro"/>
</dbReference>
<comment type="similarity">
    <text evidence="2 9">Belongs to the membrane fusion protein (MFP) (TC 8.A.1) family.</text>
</comment>
<name>A0A084XWI4_9PROT</name>
<evidence type="ECO:0000313" key="14">
    <source>
        <dbReference type="Proteomes" id="UP000019812"/>
    </source>
</evidence>
<organism evidence="13 14">
    <name type="scientific">Candidatus Accumulibacter vicinus</name>
    <dbReference type="NCBI Taxonomy" id="2954382"/>
    <lineage>
        <taxon>Bacteria</taxon>
        <taxon>Pseudomonadati</taxon>
        <taxon>Pseudomonadota</taxon>
        <taxon>Betaproteobacteria</taxon>
        <taxon>Candidatus Accumulibacter</taxon>
    </lineage>
</organism>
<dbReference type="SUPFAM" id="SSF111369">
    <property type="entry name" value="HlyD-like secretion proteins"/>
    <property type="match status" value="1"/>
</dbReference>
<keyword evidence="7 9" id="KW-1133">Transmembrane helix</keyword>
<evidence type="ECO:0000256" key="5">
    <source>
        <dbReference type="ARBA" id="ARBA00022519"/>
    </source>
</evidence>
<evidence type="ECO:0000256" key="7">
    <source>
        <dbReference type="ARBA" id="ARBA00022989"/>
    </source>
</evidence>
<feature type="domain" description="AprE-like beta-barrel" evidence="12">
    <location>
        <begin position="339"/>
        <end position="432"/>
    </location>
</feature>
<dbReference type="InterPro" id="IPR058781">
    <property type="entry name" value="HH_AprE-like"/>
</dbReference>
<dbReference type="InterPro" id="IPR006144">
    <property type="entry name" value="Secretion_HlyD_CS"/>
</dbReference>
<dbReference type="PROSITE" id="PS00543">
    <property type="entry name" value="HLYD_FAMILY"/>
    <property type="match status" value="1"/>
</dbReference>
<dbReference type="PRINTS" id="PR01490">
    <property type="entry name" value="RTXTOXIND"/>
</dbReference>
<feature type="domain" description="AprE-like long alpha-helical hairpin" evidence="11">
    <location>
        <begin position="118"/>
        <end position="296"/>
    </location>
</feature>
<dbReference type="Pfam" id="PF25994">
    <property type="entry name" value="HH_AprE"/>
    <property type="match status" value="1"/>
</dbReference>
<evidence type="ECO:0000256" key="3">
    <source>
        <dbReference type="ARBA" id="ARBA00022448"/>
    </source>
</evidence>
<keyword evidence="10" id="KW-0175">Coiled coil</keyword>
<evidence type="ECO:0000256" key="1">
    <source>
        <dbReference type="ARBA" id="ARBA00004377"/>
    </source>
</evidence>
<dbReference type="GO" id="GO:0005886">
    <property type="term" value="C:plasma membrane"/>
    <property type="evidence" value="ECO:0007669"/>
    <property type="project" value="UniProtKB-SubCell"/>
</dbReference>
<proteinExistence type="inferred from homology"/>
<keyword evidence="4 9" id="KW-1003">Cell membrane</keyword>
<evidence type="ECO:0000256" key="8">
    <source>
        <dbReference type="ARBA" id="ARBA00023136"/>
    </source>
</evidence>
<dbReference type="Pfam" id="PF26002">
    <property type="entry name" value="Beta-barrel_AprE"/>
    <property type="match status" value="1"/>
</dbReference>
<feature type="transmembrane region" description="Helical" evidence="9">
    <location>
        <begin position="44"/>
        <end position="62"/>
    </location>
</feature>
<evidence type="ECO:0000259" key="11">
    <source>
        <dbReference type="Pfam" id="PF25994"/>
    </source>
</evidence>
<keyword evidence="6 9" id="KW-0812">Transmembrane</keyword>
<evidence type="ECO:0000256" key="2">
    <source>
        <dbReference type="ARBA" id="ARBA00009477"/>
    </source>
</evidence>
<dbReference type="InterPro" id="IPR010129">
    <property type="entry name" value="T1SS_HlyD"/>
</dbReference>
<dbReference type="NCBIfam" id="TIGR01843">
    <property type="entry name" value="type_I_hlyD"/>
    <property type="match status" value="1"/>
</dbReference>
<dbReference type="PANTHER" id="PTHR30386:SF26">
    <property type="entry name" value="TRANSPORT PROTEIN COMB"/>
    <property type="match status" value="1"/>
</dbReference>
<keyword evidence="5 9" id="KW-0997">Cell inner membrane</keyword>
<dbReference type="AlphaFoldDB" id="A0A084XWI4"/>
<evidence type="ECO:0000313" key="13">
    <source>
        <dbReference type="EMBL" id="KFB66828.1"/>
    </source>
</evidence>
<gene>
    <name evidence="13" type="primary">hlyD_2</name>
    <name evidence="13" type="ORF">CAPSK01_003767</name>
</gene>
<protein>
    <recommendedName>
        <fullName evidence="9">Membrane fusion protein (MFP) family protein</fullName>
    </recommendedName>
</protein>
<dbReference type="Gene3D" id="2.40.30.170">
    <property type="match status" value="1"/>
</dbReference>
<sequence>MEPADRPSLIRRLWSRQTVDQPALDFLPDADEIERRPLPRSASFTLHLLALALLVFLLLATFSDIDLVITARGRLITPLPNIVLQPLDTAIIQQINVKPGQIVKKGEQLATLDPTFTEADETQLRTRLGSLDNERARLEAELSGKTVTTDAMASDDKKIQGRLADERQASYLAQMRRLDENIARIRASLETNRRDQTAMNARVQVLREMVAMLEPLVAQQYAVRARLLDAQDRLLEAERGAQMARSREQELQKERTGLEAERLSFQTGWRHKIMEELLALSRERDSVNEQLQKADKRHQLVVLTAPSDAVVLEIAKLSAGSVARAAEALFTLVPLGEGLEAEVQIESADVGYVKLGDRVHMKVDAYPFQLHGALDGELRTISEDAFRRENVAVGGSEAYYLGRIRLTTTQLNRLPKHARLLPGMTISAEITVGKRSVISYLLWPLIKALDESVREP</sequence>
<reference evidence="13 14" key="1">
    <citation type="submission" date="2014-07" db="EMBL/GenBank/DDBJ databases">
        <title>Expanding our view of genomic diversity in Candidatus Accumulibacter clades.</title>
        <authorList>
            <person name="Skennerton C.T."/>
            <person name="Barr J.J."/>
            <person name="Slater F.R."/>
            <person name="Bond P.L."/>
            <person name="Tyson G.W."/>
        </authorList>
    </citation>
    <scope>NUCLEOTIDE SEQUENCE [LARGE SCALE GENOMIC DNA]</scope>
    <source>
        <strain evidence="14">SK-01</strain>
    </source>
</reference>
<evidence type="ECO:0000259" key="12">
    <source>
        <dbReference type="Pfam" id="PF26002"/>
    </source>
</evidence>
<evidence type="ECO:0000256" key="4">
    <source>
        <dbReference type="ARBA" id="ARBA00022475"/>
    </source>
</evidence>
<evidence type="ECO:0000256" key="10">
    <source>
        <dbReference type="SAM" id="Coils"/>
    </source>
</evidence>
<feature type="coiled-coil region" evidence="10">
    <location>
        <begin position="234"/>
        <end position="297"/>
    </location>
</feature>
<keyword evidence="3 9" id="KW-0813">Transport</keyword>
<comment type="caution">
    <text evidence="13">The sequence shown here is derived from an EMBL/GenBank/DDBJ whole genome shotgun (WGS) entry which is preliminary data.</text>
</comment>
<dbReference type="Proteomes" id="UP000019812">
    <property type="component" value="Unassembled WGS sequence"/>
</dbReference>
<dbReference type="Gene3D" id="2.40.50.100">
    <property type="match status" value="1"/>
</dbReference>
<dbReference type="PANTHER" id="PTHR30386">
    <property type="entry name" value="MEMBRANE FUSION SUBUNIT OF EMRAB-TOLC MULTIDRUG EFFLUX PUMP"/>
    <property type="match status" value="1"/>
</dbReference>
<dbReference type="InterPro" id="IPR058982">
    <property type="entry name" value="Beta-barrel_AprE"/>
</dbReference>
<dbReference type="InterPro" id="IPR050739">
    <property type="entry name" value="MFP"/>
</dbReference>
<evidence type="ECO:0000256" key="6">
    <source>
        <dbReference type="ARBA" id="ARBA00022692"/>
    </source>
</evidence>
<comment type="subcellular location">
    <subcellularLocation>
        <location evidence="1 9">Cell inner membrane</location>
        <topology evidence="1 9">Single-pass membrane protein</topology>
    </subcellularLocation>
</comment>